<reference evidence="2" key="1">
    <citation type="submission" date="2021-01" db="EMBL/GenBank/DDBJ databases">
        <authorList>
            <person name="Corre E."/>
            <person name="Pelletier E."/>
            <person name="Niang G."/>
            <person name="Scheremetjew M."/>
            <person name="Finn R."/>
            <person name="Kale V."/>
            <person name="Holt S."/>
            <person name="Cochrane G."/>
            <person name="Meng A."/>
            <person name="Brown T."/>
            <person name="Cohen L."/>
        </authorList>
    </citation>
    <scope>NUCLEOTIDE SEQUENCE</scope>
    <source>
        <strain evidence="2">CCMP1510</strain>
    </source>
</reference>
<sequence length="399" mass="43976">MNTIILWRCLFITLGSVVHGMVRPLSTPSSVRVLTADVGLDVVWYPGDRRVMRRLTPMQEACLRSAAMEKLVSDSPSLVAMLPAVPFSDSANSWVGSESPTLIKGGGGRRVTFGTVHPPVDETATIRAEQRRRMSAVIANSRIAALCAVVNVRTAGKVKESKGIGLNIASATLQVVGRVAVRKLENVIDKQENDQDISTQLKSTNVVASFANGEGNAVLQDAWVDEFEASPVHAVHKLRKVADECARLHDLIRTKRQDLRAQLRSTDDLEGLQYTDVDMDRALFELAHSTLASIDRYCDIEPNHAKPAHDAYGDIVEVDPEIELLRCVSFAAWRAIRAYSRFVQPEDLAWAFSSRSTLDRLRKAESILRADLEFLLDLEQNGGQQPLGTPPKNASSFTH</sequence>
<dbReference type="EMBL" id="HBIJ01022798">
    <property type="protein sequence ID" value="CAE0374136.1"/>
    <property type="molecule type" value="Transcribed_RNA"/>
</dbReference>
<proteinExistence type="predicted"/>
<feature type="chain" id="PRO_5030940736" evidence="1">
    <location>
        <begin position="21"/>
        <end position="399"/>
    </location>
</feature>
<feature type="signal peptide" evidence="1">
    <location>
        <begin position="1"/>
        <end position="20"/>
    </location>
</feature>
<keyword evidence="1" id="KW-0732">Signal</keyword>
<gene>
    <name evidence="2" type="ORF">ALAG00032_LOCUS14939</name>
</gene>
<dbReference type="AlphaFoldDB" id="A0A7S3K3W0"/>
<accession>A0A7S3K3W0</accession>
<organism evidence="2">
    <name type="scientific">Aureoumbra lagunensis</name>
    <dbReference type="NCBI Taxonomy" id="44058"/>
    <lineage>
        <taxon>Eukaryota</taxon>
        <taxon>Sar</taxon>
        <taxon>Stramenopiles</taxon>
        <taxon>Ochrophyta</taxon>
        <taxon>Pelagophyceae</taxon>
        <taxon>Pelagomonadales</taxon>
        <taxon>Aureoumbra</taxon>
    </lineage>
</organism>
<protein>
    <submittedName>
        <fullName evidence="2">Uncharacterized protein</fullName>
    </submittedName>
</protein>
<name>A0A7S3K3W0_9STRA</name>
<evidence type="ECO:0000313" key="2">
    <source>
        <dbReference type="EMBL" id="CAE0374136.1"/>
    </source>
</evidence>
<evidence type="ECO:0000256" key="1">
    <source>
        <dbReference type="SAM" id="SignalP"/>
    </source>
</evidence>